<protein>
    <submittedName>
        <fullName evidence="2">Uncharacterized protein</fullName>
    </submittedName>
</protein>
<dbReference type="EMBL" id="GBRH01265711">
    <property type="protein sequence ID" value="JAD32184.1"/>
    <property type="molecule type" value="Transcribed_RNA"/>
</dbReference>
<sequence length="30" mass="3734">MSRLLKHKLYICYCIIGFMEMFLYVTHMFT</sequence>
<dbReference type="AlphaFoldDB" id="A0A0A8YYG0"/>
<keyword evidence="1" id="KW-0472">Membrane</keyword>
<keyword evidence="1" id="KW-0812">Transmembrane</keyword>
<proteinExistence type="predicted"/>
<reference evidence="2" key="2">
    <citation type="journal article" date="2015" name="Data Brief">
        <title>Shoot transcriptome of the giant reed, Arundo donax.</title>
        <authorList>
            <person name="Barrero R.A."/>
            <person name="Guerrero F.D."/>
            <person name="Moolhuijzen P."/>
            <person name="Goolsby J.A."/>
            <person name="Tidwell J."/>
            <person name="Bellgard S.E."/>
            <person name="Bellgard M.I."/>
        </authorList>
    </citation>
    <scope>NUCLEOTIDE SEQUENCE</scope>
    <source>
        <tissue evidence="2">Shoot tissue taken approximately 20 cm above the soil surface</tissue>
    </source>
</reference>
<evidence type="ECO:0000256" key="1">
    <source>
        <dbReference type="SAM" id="Phobius"/>
    </source>
</evidence>
<keyword evidence="1" id="KW-1133">Transmembrane helix</keyword>
<reference evidence="2" key="1">
    <citation type="submission" date="2014-09" db="EMBL/GenBank/DDBJ databases">
        <authorList>
            <person name="Magalhaes I.L.F."/>
            <person name="Oliveira U."/>
            <person name="Santos F.R."/>
            <person name="Vidigal T.H.D.A."/>
            <person name="Brescovit A.D."/>
            <person name="Santos A.J."/>
        </authorList>
    </citation>
    <scope>NUCLEOTIDE SEQUENCE</scope>
    <source>
        <tissue evidence="2">Shoot tissue taken approximately 20 cm above the soil surface</tissue>
    </source>
</reference>
<evidence type="ECO:0000313" key="2">
    <source>
        <dbReference type="EMBL" id="JAD32184.1"/>
    </source>
</evidence>
<name>A0A0A8YYG0_ARUDO</name>
<organism evidence="2">
    <name type="scientific">Arundo donax</name>
    <name type="common">Giant reed</name>
    <name type="synonym">Donax arundinaceus</name>
    <dbReference type="NCBI Taxonomy" id="35708"/>
    <lineage>
        <taxon>Eukaryota</taxon>
        <taxon>Viridiplantae</taxon>
        <taxon>Streptophyta</taxon>
        <taxon>Embryophyta</taxon>
        <taxon>Tracheophyta</taxon>
        <taxon>Spermatophyta</taxon>
        <taxon>Magnoliopsida</taxon>
        <taxon>Liliopsida</taxon>
        <taxon>Poales</taxon>
        <taxon>Poaceae</taxon>
        <taxon>PACMAD clade</taxon>
        <taxon>Arundinoideae</taxon>
        <taxon>Arundineae</taxon>
        <taxon>Arundo</taxon>
    </lineage>
</organism>
<feature type="transmembrane region" description="Helical" evidence="1">
    <location>
        <begin position="9"/>
        <end position="29"/>
    </location>
</feature>
<accession>A0A0A8YYG0</accession>